<sequence length="110" mass="12231">MIQIALKDDSILNAFACFPEADDLCAHSPIPEEYDVFEDESLENDNDETEQFGSALEQAEVENESDDMGEAIVKCIFESLDIIQEDTGASLNTFQDLLCLLGICFVEVED</sequence>
<evidence type="ECO:0000313" key="2">
    <source>
        <dbReference type="Proteomes" id="UP000225706"/>
    </source>
</evidence>
<evidence type="ECO:0000313" key="1">
    <source>
        <dbReference type="EMBL" id="PFX24428.1"/>
    </source>
</evidence>
<name>A0A2B4S798_STYPI</name>
<gene>
    <name evidence="1" type="ORF">AWC38_SpisGene10958</name>
</gene>
<accession>A0A2B4S798</accession>
<dbReference type="Proteomes" id="UP000225706">
    <property type="component" value="Unassembled WGS sequence"/>
</dbReference>
<protein>
    <submittedName>
        <fullName evidence="1">Uncharacterized protein</fullName>
    </submittedName>
</protein>
<reference evidence="2" key="1">
    <citation type="journal article" date="2017" name="bioRxiv">
        <title>Comparative analysis of the genomes of Stylophora pistillata and Acropora digitifera provides evidence for extensive differences between species of corals.</title>
        <authorList>
            <person name="Voolstra C.R."/>
            <person name="Li Y."/>
            <person name="Liew Y.J."/>
            <person name="Baumgarten S."/>
            <person name="Zoccola D."/>
            <person name="Flot J.-F."/>
            <person name="Tambutte S."/>
            <person name="Allemand D."/>
            <person name="Aranda M."/>
        </authorList>
    </citation>
    <scope>NUCLEOTIDE SEQUENCE [LARGE SCALE GENOMIC DNA]</scope>
</reference>
<proteinExistence type="predicted"/>
<keyword evidence="2" id="KW-1185">Reference proteome</keyword>
<dbReference type="EMBL" id="LSMT01000176">
    <property type="protein sequence ID" value="PFX24428.1"/>
    <property type="molecule type" value="Genomic_DNA"/>
</dbReference>
<comment type="caution">
    <text evidence="1">The sequence shown here is derived from an EMBL/GenBank/DDBJ whole genome shotgun (WGS) entry which is preliminary data.</text>
</comment>
<organism evidence="1 2">
    <name type="scientific">Stylophora pistillata</name>
    <name type="common">Smooth cauliflower coral</name>
    <dbReference type="NCBI Taxonomy" id="50429"/>
    <lineage>
        <taxon>Eukaryota</taxon>
        <taxon>Metazoa</taxon>
        <taxon>Cnidaria</taxon>
        <taxon>Anthozoa</taxon>
        <taxon>Hexacorallia</taxon>
        <taxon>Scleractinia</taxon>
        <taxon>Astrocoeniina</taxon>
        <taxon>Pocilloporidae</taxon>
        <taxon>Stylophora</taxon>
    </lineage>
</organism>
<dbReference type="AlphaFoldDB" id="A0A2B4S798"/>